<keyword evidence="3" id="KW-1185">Reference proteome</keyword>
<reference evidence="2 3" key="1">
    <citation type="submission" date="2019-03" db="EMBL/GenBank/DDBJ databases">
        <authorList>
            <person name="Gaulin E."/>
            <person name="Dumas B."/>
        </authorList>
    </citation>
    <scope>NUCLEOTIDE SEQUENCE [LARGE SCALE GENOMIC DNA]</scope>
    <source>
        <strain evidence="2">CBS 568.67</strain>
    </source>
</reference>
<evidence type="ECO:0000313" key="2">
    <source>
        <dbReference type="EMBL" id="VFT79081.1"/>
    </source>
</evidence>
<dbReference type="Proteomes" id="UP000332933">
    <property type="component" value="Unassembled WGS sequence"/>
</dbReference>
<reference evidence="1" key="2">
    <citation type="submission" date="2019-06" db="EMBL/GenBank/DDBJ databases">
        <title>Genomics analysis of Aphanomyces spp. identifies a new class of oomycete effector associated with host adaptation.</title>
        <authorList>
            <person name="Gaulin E."/>
        </authorList>
    </citation>
    <scope>NUCLEOTIDE SEQUENCE</scope>
    <source>
        <strain evidence="1">CBS 578.67</strain>
    </source>
</reference>
<evidence type="ECO:0000313" key="1">
    <source>
        <dbReference type="EMBL" id="KAF0718136.1"/>
    </source>
</evidence>
<organism evidence="2 3">
    <name type="scientific">Aphanomyces stellatus</name>
    <dbReference type="NCBI Taxonomy" id="120398"/>
    <lineage>
        <taxon>Eukaryota</taxon>
        <taxon>Sar</taxon>
        <taxon>Stramenopiles</taxon>
        <taxon>Oomycota</taxon>
        <taxon>Saprolegniomycetes</taxon>
        <taxon>Saprolegniales</taxon>
        <taxon>Verrucalvaceae</taxon>
        <taxon>Aphanomyces</taxon>
    </lineage>
</organism>
<dbReference type="OrthoDB" id="5407799at2759"/>
<accession>A0A485KAI6</accession>
<dbReference type="EMBL" id="CAADRA010000177">
    <property type="protein sequence ID" value="VFT79081.1"/>
    <property type="molecule type" value="Genomic_DNA"/>
</dbReference>
<sequence length="230" mass="25705">MHSAAGELPLVSAATASHEDAFAPPHIGDNYLKGVMLDQYNTANRQVLAMAAEIDHLGDAIRAAVRGQRMQEALASNRQRNLRQVDMEAIMEKRDAALTHVILVDPKVAAKFDAFHDTAHPAYRAPGSMDTPASRRHVDDQHRQSDAVEAQIQTLLTQYVHVQGEMEAALAQHDIQSMERLQSDIDELDGQLQTLDARRGAAFVEISLWNAHVRHLVKQFRDEQQRGHEE</sequence>
<name>A0A485KAI6_9STRA</name>
<dbReference type="EMBL" id="VJMH01000177">
    <property type="protein sequence ID" value="KAF0718136.1"/>
    <property type="molecule type" value="Genomic_DNA"/>
</dbReference>
<proteinExistence type="predicted"/>
<dbReference type="AlphaFoldDB" id="A0A485KAI6"/>
<protein>
    <submittedName>
        <fullName evidence="2">Aste57867_1874 protein</fullName>
    </submittedName>
</protein>
<evidence type="ECO:0000313" key="3">
    <source>
        <dbReference type="Proteomes" id="UP000332933"/>
    </source>
</evidence>
<gene>
    <name evidence="2" type="primary">Aste57867_1874</name>
    <name evidence="1" type="ORF">As57867_001872</name>
    <name evidence="2" type="ORF">ASTE57867_1874</name>
</gene>